<feature type="compositionally biased region" description="Low complexity" evidence="1">
    <location>
        <begin position="670"/>
        <end position="681"/>
    </location>
</feature>
<keyword evidence="3" id="KW-1185">Reference proteome</keyword>
<feature type="region of interest" description="Disordered" evidence="1">
    <location>
        <begin position="837"/>
        <end position="863"/>
    </location>
</feature>
<feature type="region of interest" description="Disordered" evidence="1">
    <location>
        <begin position="782"/>
        <end position="804"/>
    </location>
</feature>
<sequence length="1591" mass="176615">MAHVVSTKSHVAGAAQRVAVREGEPEQPQQKPQQQQLYAAYATVYAAHSTAFQLLAEGVTLFAAECSPTAEADKPLPSPTHPSTAEERRYTVEDLLLRFTDLQTALSPASSITCTTQEGAESSDDGRNDGEAAVQEAVRVLEACLPADLRESMRLPNAPVYAAAAAPAVLACPSDVVQLALLLRRHWTLQRDICLCIPALLDIFSRMQTEPADAASRAQHTETPVNAPQLSVVLALAVLQLRHAGDTLETRPSSQENEAIYTPTEQCLIHSFAQPLVASASNTVFTMLPLFLWQAWAECGAASRRSKQQQITSSARQTEVAGDRDEVTASLLSSREAAAAHGYATACAMTKQLCRWEAHLAVYVHAQLASLASSSPTPPPPSEREGGEKEGDSNRSLFTTKTDASFLASVQTELGGLRVACTATQLLWLTIAASLYPSPSSSPPLMEQEEEQQQQQRLQVLAVVLKRCGKVEKLLRSLWSSEATARLLLPGVLLWLGYATDARRHAEGGNDGGENSSSSNHSYTPSQECRYYWQEAYTLGQQVLGRLHPFVEKLASLLLHSTTAAAATTPSPTPDEKPYEAKKRLSADAGGIHRAAALAPTYRATTPLIPTQLPARSSALPALPRGTPSSTFLPKLLPPVSSQQQQQQPVRTATTPNPRLSPSPPPPRLPASSSGFAFAASTMPRPPGASRAFTTASSSAPSQHQQQQQVDKPASTQRARPLHTLLRTMHEPQWAGGNGGVGGAPDAFRNTFPPPHPFLFSADAATAADGGTAAAAATLPGTAVAAPRPPQLPRGKQALPTRTQGREALRRCYRLRNPEDAFTLFSSVRDAVFGSEAARKASTVQGKEKKRMKEETKGKRETIASTEALLLSADTEDSVSFLNDSSAGQDAGSPSNRPQRRQRPDRQLLPPLTEVRRTASANSKKSKSGDPASPSTNPPSSRARGREAPSSHTSVNDDGRSAETPASNSRKSTAYFAGSSRTSVKEREESEEQQEEDEEEDEEEDDDYNAETLPQRNARLQREIRTYFAQLNVRRVQAAAVIQRAWRCSRARRILHTRQQLLYRFVYIIQKAAALAIESFVLCVWEQQKRRAALAARHAADAQRRSLEQRQIAAAEVLTRAARRWGQQRRERRRLRAQLNLERDARLRLYDVTAVTVQRWWRTTQPQKAYWRRRNVEVEEQKRLRAEADRLARAATVIQKRVRGAQARGRVKELKRTRAAEALALRLKRDAAVTVLLIVLQEHVCHETRVAREAQARQENAAQCIADGWRSTVARRRMEVALQRARQLRTAATCMQRAWRRYFACRQRRYLRQIRRTLQEDRLARELRLSMALVSVQSAARGALAQLLAYNLKARVGRTFYESVLLLQAVSRAGQARQVLRQARLVDHARRLAATVALAQRRRHASCLVQTMLRAQDASYAVQQRRRRHLEEKLHIYSTAVREMRHDAAAIVVQRAVRRHQQRRRTAAAEAEAAAAQQYLHLTARSVQQAWRAHSSRKERRLRAAAVARCAQKRQEQEEVAELIWRDQMRELDVLCTLEQHYLAESEHAARVGLYQRWMHPDEAETDAQVTERSTRQNCADVNRWADLYVD</sequence>
<protein>
    <submittedName>
        <fullName evidence="2">Uncharacterized protein</fullName>
    </submittedName>
</protein>
<feature type="compositionally biased region" description="Low complexity" evidence="1">
    <location>
        <begin position="689"/>
        <end position="709"/>
    </location>
</feature>
<dbReference type="RefSeq" id="XP_015654464.1">
    <property type="nucleotide sequence ID" value="XM_015807069.1"/>
</dbReference>
<feature type="compositionally biased region" description="Acidic residues" evidence="1">
    <location>
        <begin position="989"/>
        <end position="1009"/>
    </location>
</feature>
<dbReference type="OrthoDB" id="273919at2759"/>
<organism evidence="2 3">
    <name type="scientific">Leptomonas pyrrhocoris</name>
    <name type="common">Firebug parasite</name>
    <dbReference type="NCBI Taxonomy" id="157538"/>
    <lineage>
        <taxon>Eukaryota</taxon>
        <taxon>Discoba</taxon>
        <taxon>Euglenozoa</taxon>
        <taxon>Kinetoplastea</taxon>
        <taxon>Metakinetoplastina</taxon>
        <taxon>Trypanosomatida</taxon>
        <taxon>Trypanosomatidae</taxon>
        <taxon>Leishmaniinae</taxon>
        <taxon>Leptomonas</taxon>
    </lineage>
</organism>
<reference evidence="2 3" key="1">
    <citation type="submission" date="2015-07" db="EMBL/GenBank/DDBJ databases">
        <title>High-quality genome of monoxenous trypanosomatid Leptomonas pyrrhocoris.</title>
        <authorList>
            <person name="Flegontov P."/>
            <person name="Butenko A."/>
            <person name="Firsov S."/>
            <person name="Vlcek C."/>
            <person name="Logacheva M.D."/>
            <person name="Field M."/>
            <person name="Filatov D."/>
            <person name="Flegontova O."/>
            <person name="Gerasimov E."/>
            <person name="Jackson A.P."/>
            <person name="Kelly S."/>
            <person name="Opperdoes F."/>
            <person name="O'Reilly A."/>
            <person name="Votypka J."/>
            <person name="Yurchenko V."/>
            <person name="Lukes J."/>
        </authorList>
    </citation>
    <scope>NUCLEOTIDE SEQUENCE [LARGE SCALE GENOMIC DNA]</scope>
    <source>
        <strain evidence="2">H10</strain>
    </source>
</reference>
<evidence type="ECO:0000313" key="2">
    <source>
        <dbReference type="EMBL" id="KPA76025.1"/>
    </source>
</evidence>
<evidence type="ECO:0000313" key="3">
    <source>
        <dbReference type="Proteomes" id="UP000037923"/>
    </source>
</evidence>
<dbReference type="GeneID" id="26908452"/>
<feature type="region of interest" description="Disordered" evidence="1">
    <location>
        <begin position="732"/>
        <end position="754"/>
    </location>
</feature>
<feature type="region of interest" description="Disordered" evidence="1">
    <location>
        <begin position="371"/>
        <end position="396"/>
    </location>
</feature>
<gene>
    <name evidence="2" type="ORF">ABB37_08167</name>
</gene>
<feature type="compositionally biased region" description="Basic and acidic residues" evidence="1">
    <location>
        <begin position="851"/>
        <end position="862"/>
    </location>
</feature>
<accession>A0A0M9FTY5</accession>
<name>A0A0M9FTY5_LEPPY</name>
<feature type="region of interest" description="Disordered" evidence="1">
    <location>
        <begin position="619"/>
        <end position="717"/>
    </location>
</feature>
<feature type="compositionally biased region" description="Pro residues" evidence="1">
    <location>
        <begin position="659"/>
        <end position="669"/>
    </location>
</feature>
<dbReference type="InterPro" id="IPR000048">
    <property type="entry name" value="IQ_motif_EF-hand-BS"/>
</dbReference>
<dbReference type="PROSITE" id="PS50096">
    <property type="entry name" value="IQ"/>
    <property type="match status" value="2"/>
</dbReference>
<feature type="compositionally biased region" description="Low complexity" evidence="1">
    <location>
        <begin position="638"/>
        <end position="658"/>
    </location>
</feature>
<dbReference type="EMBL" id="LGTL01000022">
    <property type="protein sequence ID" value="KPA76025.1"/>
    <property type="molecule type" value="Genomic_DNA"/>
</dbReference>
<feature type="compositionally biased region" description="Polar residues" evidence="1">
    <location>
        <begin position="880"/>
        <end position="896"/>
    </location>
</feature>
<dbReference type="Proteomes" id="UP000037923">
    <property type="component" value="Unassembled WGS sequence"/>
</dbReference>
<feature type="region of interest" description="Disordered" evidence="1">
    <location>
        <begin position="880"/>
        <end position="1012"/>
    </location>
</feature>
<feature type="compositionally biased region" description="Basic and acidic residues" evidence="1">
    <location>
        <begin position="382"/>
        <end position="393"/>
    </location>
</feature>
<dbReference type="SMART" id="SM00015">
    <property type="entry name" value="IQ"/>
    <property type="match status" value="6"/>
</dbReference>
<proteinExistence type="predicted"/>
<dbReference type="VEuPathDB" id="TriTrypDB:LpyrH10_22_1270"/>
<dbReference type="Gene3D" id="1.20.5.190">
    <property type="match status" value="1"/>
</dbReference>
<feature type="region of interest" description="Disordered" evidence="1">
    <location>
        <begin position="1"/>
        <end position="34"/>
    </location>
</feature>
<feature type="compositionally biased region" description="Basic and acidic residues" evidence="1">
    <location>
        <begin position="944"/>
        <end position="961"/>
    </location>
</feature>
<comment type="caution">
    <text evidence="2">The sequence shown here is derived from an EMBL/GenBank/DDBJ whole genome shotgun (WGS) entry which is preliminary data.</text>
</comment>
<evidence type="ECO:0000256" key="1">
    <source>
        <dbReference type="SAM" id="MobiDB-lite"/>
    </source>
</evidence>